<name>A0A9Q7APP2_9BACT</name>
<keyword evidence="3 8" id="KW-0645">Protease</keyword>
<evidence type="ECO:0000256" key="3">
    <source>
        <dbReference type="ARBA" id="ARBA00022670"/>
    </source>
</evidence>
<evidence type="ECO:0000256" key="5">
    <source>
        <dbReference type="ARBA" id="ARBA00022825"/>
    </source>
</evidence>
<dbReference type="SUPFAM" id="SSF52096">
    <property type="entry name" value="ClpP/crotonase"/>
    <property type="match status" value="1"/>
</dbReference>
<evidence type="ECO:0000256" key="1">
    <source>
        <dbReference type="ARBA" id="ARBA00007039"/>
    </source>
</evidence>
<dbReference type="InterPro" id="IPR029045">
    <property type="entry name" value="ClpP/crotonase-like_dom_sf"/>
</dbReference>
<dbReference type="AlphaFoldDB" id="A0A9Q7APP2"/>
<evidence type="ECO:0000256" key="7">
    <source>
        <dbReference type="SAM" id="MobiDB-lite"/>
    </source>
</evidence>
<evidence type="ECO:0000256" key="6">
    <source>
        <dbReference type="RuleBase" id="RU003567"/>
    </source>
</evidence>
<dbReference type="InterPro" id="IPR001907">
    <property type="entry name" value="ClpP"/>
</dbReference>
<keyword evidence="9" id="KW-1185">Reference proteome</keyword>
<dbReference type="GO" id="GO:0004176">
    <property type="term" value="F:ATP-dependent peptidase activity"/>
    <property type="evidence" value="ECO:0007669"/>
    <property type="project" value="InterPro"/>
</dbReference>
<feature type="region of interest" description="Disordered" evidence="7">
    <location>
        <begin position="227"/>
        <end position="251"/>
    </location>
</feature>
<feature type="region of interest" description="Disordered" evidence="7">
    <location>
        <begin position="323"/>
        <end position="348"/>
    </location>
</feature>
<dbReference type="InterPro" id="IPR023562">
    <property type="entry name" value="ClpP/TepA"/>
</dbReference>
<evidence type="ECO:0000313" key="9">
    <source>
        <dbReference type="Proteomes" id="UP000671879"/>
    </source>
</evidence>
<dbReference type="EMBL" id="CP072943">
    <property type="protein sequence ID" value="QTX33217.1"/>
    <property type="molecule type" value="Genomic_DNA"/>
</dbReference>
<dbReference type="Pfam" id="PF00574">
    <property type="entry name" value="CLP_protease"/>
    <property type="match status" value="1"/>
</dbReference>
<keyword evidence="2" id="KW-0963">Cytoplasm</keyword>
<keyword evidence="4" id="KW-0378">Hydrolase</keyword>
<gene>
    <name evidence="8" type="ORF">KAR29_04800</name>
</gene>
<dbReference type="GO" id="GO:0051117">
    <property type="term" value="F:ATPase binding"/>
    <property type="evidence" value="ECO:0007669"/>
    <property type="project" value="TreeGrafter"/>
</dbReference>
<sequence>MAAEFWKVKAVSEEEGEVLIYGTIGDASFLGMPLDDVSSRRFAEDLKVLGDVSRLTVRINSPGGEVFAAQAIHATLKRHRARVKVYVDGMAASAASLVAMAGDEVVMARGAMMMIHSPVTCASGDAGDMRNVAEILDRIRDSMVTVYCDRTGLGAEEVRDLLENETWMTAEEAVERGFADRVEGGEIAVAAVVPGRVVVVGSGAGRVRVDLSVFRTPPEAWKSLERRIREDRPDDTEAPATEKDGKEVEDMTPEELKAKYPDLVKALSDEAAVGERARIEALKYLAAPGNDKIIAEAIASGATAEATALKIVRADRERLAAMQGKRKEDASALAGIRADGSPGGAGERHIVEAIVKGAGGGKRGGEKR</sequence>
<dbReference type="RefSeq" id="WP_274374496.1">
    <property type="nucleotide sequence ID" value="NZ_CP072943.1"/>
</dbReference>
<keyword evidence="5" id="KW-0720">Serine protease</keyword>
<dbReference type="GO" id="GO:0009368">
    <property type="term" value="C:endopeptidase Clp complex"/>
    <property type="evidence" value="ECO:0007669"/>
    <property type="project" value="TreeGrafter"/>
</dbReference>
<evidence type="ECO:0000313" key="8">
    <source>
        <dbReference type="EMBL" id="QTX33217.1"/>
    </source>
</evidence>
<dbReference type="GO" id="GO:0006515">
    <property type="term" value="P:protein quality control for misfolded or incompletely synthesized proteins"/>
    <property type="evidence" value="ECO:0007669"/>
    <property type="project" value="TreeGrafter"/>
</dbReference>
<dbReference type="Proteomes" id="UP000671879">
    <property type="component" value="Chromosome"/>
</dbReference>
<dbReference type="PRINTS" id="PR00127">
    <property type="entry name" value="CLPPROTEASEP"/>
</dbReference>
<protein>
    <recommendedName>
        <fullName evidence="6">ATP-dependent Clp protease proteolytic subunit</fullName>
    </recommendedName>
</protein>
<dbReference type="Gene3D" id="3.90.226.10">
    <property type="entry name" value="2-enoyl-CoA Hydratase, Chain A, domain 1"/>
    <property type="match status" value="1"/>
</dbReference>
<evidence type="ECO:0000256" key="2">
    <source>
        <dbReference type="ARBA" id="ARBA00022490"/>
    </source>
</evidence>
<reference evidence="9" key="1">
    <citation type="submission" date="2021-04" db="EMBL/GenBank/DDBJ databases">
        <title>A novel Synergistetes isolate from a pyrite-forming mixed culture.</title>
        <authorList>
            <person name="Bunk B."/>
            <person name="Sproer C."/>
            <person name="Spring S."/>
            <person name="Pester M."/>
        </authorList>
    </citation>
    <scope>NUCLEOTIDE SEQUENCE [LARGE SCALE GENOMIC DNA]</scope>
    <source>
        <strain evidence="9">J.5.4.2-T.3.5.2</strain>
    </source>
</reference>
<dbReference type="PANTHER" id="PTHR10381:SF70">
    <property type="entry name" value="ATP-DEPENDENT CLP PROTEASE PROTEOLYTIC SUBUNIT"/>
    <property type="match status" value="1"/>
</dbReference>
<comment type="similarity">
    <text evidence="1 6">Belongs to the peptidase S14 family.</text>
</comment>
<proteinExistence type="inferred from homology"/>
<accession>A0A9Q7APP2</accession>
<evidence type="ECO:0000256" key="4">
    <source>
        <dbReference type="ARBA" id="ARBA00022801"/>
    </source>
</evidence>
<dbReference type="PANTHER" id="PTHR10381">
    <property type="entry name" value="ATP-DEPENDENT CLP PROTEASE PROTEOLYTIC SUBUNIT"/>
    <property type="match status" value="1"/>
</dbReference>
<dbReference type="KEGG" id="aram:KAR29_04800"/>
<dbReference type="CDD" id="cd07016">
    <property type="entry name" value="S14_ClpP_1"/>
    <property type="match status" value="1"/>
</dbReference>
<feature type="compositionally biased region" description="Basic and acidic residues" evidence="7">
    <location>
        <begin position="240"/>
        <end position="251"/>
    </location>
</feature>
<organism evidence="8 9">
    <name type="scientific">Aminithiophilus ramosus</name>
    <dbReference type="NCBI Taxonomy" id="3029084"/>
    <lineage>
        <taxon>Bacteria</taxon>
        <taxon>Thermotogati</taxon>
        <taxon>Synergistota</taxon>
        <taxon>Synergistia</taxon>
        <taxon>Synergistales</taxon>
        <taxon>Aminithiophilaceae</taxon>
        <taxon>Aminithiophilus</taxon>
    </lineage>
</organism>
<dbReference type="NCBIfam" id="NF045542">
    <property type="entry name" value="Clp_rel_HeadMat"/>
    <property type="match status" value="1"/>
</dbReference>
<dbReference type="GO" id="GO:0004252">
    <property type="term" value="F:serine-type endopeptidase activity"/>
    <property type="evidence" value="ECO:0007669"/>
    <property type="project" value="InterPro"/>
</dbReference>